<evidence type="ECO:0000313" key="2">
    <source>
        <dbReference type="EMBL" id="CDW83119.1"/>
    </source>
</evidence>
<proteinExistence type="predicted"/>
<dbReference type="OrthoDB" id="323127at2759"/>
<feature type="compositionally biased region" description="Acidic residues" evidence="1">
    <location>
        <begin position="524"/>
        <end position="538"/>
    </location>
</feature>
<feature type="region of interest" description="Disordered" evidence="1">
    <location>
        <begin position="513"/>
        <end position="538"/>
    </location>
</feature>
<organism evidence="2 3">
    <name type="scientific">Stylonychia lemnae</name>
    <name type="common">Ciliate</name>
    <dbReference type="NCBI Taxonomy" id="5949"/>
    <lineage>
        <taxon>Eukaryota</taxon>
        <taxon>Sar</taxon>
        <taxon>Alveolata</taxon>
        <taxon>Ciliophora</taxon>
        <taxon>Intramacronucleata</taxon>
        <taxon>Spirotrichea</taxon>
        <taxon>Stichotrichia</taxon>
        <taxon>Sporadotrichida</taxon>
        <taxon>Oxytrichidae</taxon>
        <taxon>Stylonychinae</taxon>
        <taxon>Stylonychia</taxon>
    </lineage>
</organism>
<dbReference type="EMBL" id="CCKQ01011546">
    <property type="protein sequence ID" value="CDW83119.1"/>
    <property type="molecule type" value="Genomic_DNA"/>
</dbReference>
<evidence type="ECO:0000256" key="1">
    <source>
        <dbReference type="SAM" id="MobiDB-lite"/>
    </source>
</evidence>
<evidence type="ECO:0000313" key="3">
    <source>
        <dbReference type="Proteomes" id="UP000039865"/>
    </source>
</evidence>
<dbReference type="InParanoid" id="A0A078ALL9"/>
<gene>
    <name evidence="2" type="primary">Contig2101.g2258</name>
    <name evidence="2" type="ORF">STYLEM_12158</name>
</gene>
<keyword evidence="3" id="KW-1185">Reference proteome</keyword>
<sequence>MQQHKQYRKYSNYLGTQLINRQMFIAFEQSAISDQSFNKDSKQRKISANLSAQLLKKLAATKKVRYAWILRYFWSPNNKNQVVNQNNSLIDYNYNKENIPQTVRPIQVPTKCQYYYNHWAYDSKFSELDGFVPPIQGIPVPRKLREKFDYLNMENVDIWVETPDFLEFAIGLHLLRNREELVHHLRTKAAERGFKLNLPYGQLIYFLNMNHRKPSDKQCFNCYRSGKRKPNSTLSRKTGCPFSMIYKKAYIGKDPSLHPANQIPNHNGAELSQDDGQYGIYYLSKFRGLHNHPLEMNYIYAETKENEKQSQDSQPCQIVFQGKRLCNEKEMQGKYETDALEDFMTYESKKFDKAGKFTLKMRNLQTNIPQIEIQISNPECGEPQLIQIINEEYDLGAINQIELDATMDEAREACLRMFEKIEKAALDQVQRDKKVNPSQMNSTVYKGSSQSGTNVCRDPFNYDSIQGNATNQNIISQNGLSAGIKGHFDPKLMIIEIKKSDLTDAQLRQSYSKKKIQLNRYSSDDEEQSSETEYDSDM</sequence>
<feature type="compositionally biased region" description="Polar residues" evidence="1">
    <location>
        <begin position="436"/>
        <end position="451"/>
    </location>
</feature>
<name>A0A078ALL9_STYLE</name>
<dbReference type="AlphaFoldDB" id="A0A078ALL9"/>
<feature type="region of interest" description="Disordered" evidence="1">
    <location>
        <begin position="432"/>
        <end position="451"/>
    </location>
</feature>
<reference evidence="2 3" key="1">
    <citation type="submission" date="2014-06" db="EMBL/GenBank/DDBJ databases">
        <authorList>
            <person name="Swart Estienne"/>
        </authorList>
    </citation>
    <scope>NUCLEOTIDE SEQUENCE [LARGE SCALE GENOMIC DNA]</scope>
    <source>
        <strain evidence="2 3">130c</strain>
    </source>
</reference>
<dbReference type="Proteomes" id="UP000039865">
    <property type="component" value="Unassembled WGS sequence"/>
</dbReference>
<protein>
    <submittedName>
        <fullName evidence="2">Uncharacterized protein</fullName>
    </submittedName>
</protein>
<accession>A0A078ALL9</accession>